<dbReference type="GO" id="GO:0010181">
    <property type="term" value="F:FMN binding"/>
    <property type="evidence" value="ECO:0007669"/>
    <property type="project" value="InterPro"/>
</dbReference>
<name>A0A059FKS5_9PROT</name>
<feature type="domain" description="Flavodoxin-like" evidence="3">
    <location>
        <begin position="8"/>
        <end position="165"/>
    </location>
</feature>
<evidence type="ECO:0000256" key="2">
    <source>
        <dbReference type="ARBA" id="ARBA00022643"/>
    </source>
</evidence>
<evidence type="ECO:0000313" key="5">
    <source>
        <dbReference type="Proteomes" id="UP000024816"/>
    </source>
</evidence>
<dbReference type="Pfam" id="PF03358">
    <property type="entry name" value="FMN_red"/>
    <property type="match status" value="1"/>
</dbReference>
<keyword evidence="5" id="KW-1185">Reference proteome</keyword>
<protein>
    <recommendedName>
        <fullName evidence="3">Flavodoxin-like domain-containing protein</fullName>
    </recommendedName>
</protein>
<dbReference type="InterPro" id="IPR029039">
    <property type="entry name" value="Flavoprotein-like_sf"/>
</dbReference>
<sequence length="165" mass="17640">MDAAMTQLLIVYHSRTGGTRQMAEAALAAAQEEADAVLMRAEEASPEDLMAADGYLFAGPENLAALSGAMKEFFDRCYYPVLGRIEGRSYALMICAGSDGEGAARQAARIAKGWRLREVQPPLIVNTSAQTPEEILAEKTIPEAELEKCRDLGAALGAGLKMGVF</sequence>
<evidence type="ECO:0000259" key="3">
    <source>
        <dbReference type="PROSITE" id="PS50902"/>
    </source>
</evidence>
<reference evidence="4 5" key="1">
    <citation type="journal article" date="2014" name="Antonie Van Leeuwenhoek">
        <title>Hyphomonas beringensis sp. nov. and Hyphomonas chukchiensis sp. nov., isolated from surface seawater of the Bering Sea and Chukchi Sea.</title>
        <authorList>
            <person name="Li C."/>
            <person name="Lai Q."/>
            <person name="Li G."/>
            <person name="Dong C."/>
            <person name="Wang J."/>
            <person name="Liao Y."/>
            <person name="Shao Z."/>
        </authorList>
    </citation>
    <scope>NUCLEOTIDE SEQUENCE [LARGE SCALE GENOMIC DNA]</scope>
    <source>
        <strain evidence="4 5">VP2</strain>
    </source>
</reference>
<dbReference type="InterPro" id="IPR005025">
    <property type="entry name" value="FMN_Rdtase-like_dom"/>
</dbReference>
<evidence type="ECO:0000256" key="1">
    <source>
        <dbReference type="ARBA" id="ARBA00022630"/>
    </source>
</evidence>
<dbReference type="InterPro" id="IPR008254">
    <property type="entry name" value="Flavodoxin/NO_synth"/>
</dbReference>
<dbReference type="eggNOG" id="COG0655">
    <property type="taxonomic scope" value="Bacteria"/>
</dbReference>
<keyword evidence="2" id="KW-0288">FMN</keyword>
<dbReference type="GO" id="GO:0016491">
    <property type="term" value="F:oxidoreductase activity"/>
    <property type="evidence" value="ECO:0007669"/>
    <property type="project" value="InterPro"/>
</dbReference>
<keyword evidence="1" id="KW-0285">Flavoprotein</keyword>
<comment type="caution">
    <text evidence="4">The sequence shown here is derived from an EMBL/GenBank/DDBJ whole genome shotgun (WGS) entry which is preliminary data.</text>
</comment>
<dbReference type="Gene3D" id="3.40.50.360">
    <property type="match status" value="1"/>
</dbReference>
<dbReference type="AlphaFoldDB" id="A0A059FKS5"/>
<dbReference type="SUPFAM" id="SSF52218">
    <property type="entry name" value="Flavoproteins"/>
    <property type="match status" value="1"/>
</dbReference>
<dbReference type="Proteomes" id="UP000024816">
    <property type="component" value="Unassembled WGS sequence"/>
</dbReference>
<gene>
    <name evidence="4" type="ORF">HJA_01910</name>
</gene>
<dbReference type="PATRIC" id="fig|1280952.3.peg.388"/>
<accession>A0A059FKS5</accession>
<proteinExistence type="predicted"/>
<evidence type="ECO:0000313" key="4">
    <source>
        <dbReference type="EMBL" id="KCZ91254.1"/>
    </source>
</evidence>
<dbReference type="EMBL" id="ARYJ01000001">
    <property type="protein sequence ID" value="KCZ91254.1"/>
    <property type="molecule type" value="Genomic_DNA"/>
</dbReference>
<dbReference type="PROSITE" id="PS50902">
    <property type="entry name" value="FLAVODOXIN_LIKE"/>
    <property type="match status" value="1"/>
</dbReference>
<dbReference type="STRING" id="1280952.HJA_01910"/>
<organism evidence="4 5">
    <name type="scientific">Hyphomonas jannaschiana VP2</name>
    <dbReference type="NCBI Taxonomy" id="1280952"/>
    <lineage>
        <taxon>Bacteria</taxon>
        <taxon>Pseudomonadati</taxon>
        <taxon>Pseudomonadota</taxon>
        <taxon>Alphaproteobacteria</taxon>
        <taxon>Hyphomonadales</taxon>
        <taxon>Hyphomonadaceae</taxon>
        <taxon>Hyphomonas</taxon>
    </lineage>
</organism>